<feature type="domain" description="Ubiquitin 3 binding protein But2 C-terminal" evidence="2">
    <location>
        <begin position="80"/>
        <end position="225"/>
    </location>
</feature>
<dbReference type="RefSeq" id="XP_066715660.1">
    <property type="nucleotide sequence ID" value="XM_066858718.1"/>
</dbReference>
<accession>A0ABR1V2X4</accession>
<name>A0ABR1V2X4_9PEZI</name>
<keyword evidence="4" id="KW-1185">Reference proteome</keyword>
<feature type="compositionally biased region" description="Low complexity" evidence="1">
    <location>
        <begin position="23"/>
        <end position="32"/>
    </location>
</feature>
<evidence type="ECO:0000256" key="1">
    <source>
        <dbReference type="SAM" id="MobiDB-lite"/>
    </source>
</evidence>
<dbReference type="EMBL" id="JAQQWL010000007">
    <property type="protein sequence ID" value="KAK8064671.1"/>
    <property type="molecule type" value="Genomic_DNA"/>
</dbReference>
<dbReference type="InterPro" id="IPR018620">
    <property type="entry name" value="Ubiquitin3-bd_protein_But2_C"/>
</dbReference>
<evidence type="ECO:0000259" key="2">
    <source>
        <dbReference type="Pfam" id="PF09792"/>
    </source>
</evidence>
<dbReference type="PANTHER" id="PTHR39613">
    <property type="entry name" value="ANCHORED CELL WALL PROTEIN, PUTATIVE (AFU_ORTHOLOGUE AFUA_4G08960)-RELATED"/>
    <property type="match status" value="1"/>
</dbReference>
<gene>
    <name evidence="3" type="ORF">PG994_007309</name>
</gene>
<dbReference type="PANTHER" id="PTHR39613:SF1">
    <property type="entry name" value="ANCHORED CELL WALL PROTEIN, PUTATIVE (AFU_ORTHOLOGUE AFUA_4G08960)-RELATED"/>
    <property type="match status" value="1"/>
</dbReference>
<protein>
    <submittedName>
        <fullName evidence="3">GPI anchored cell wall protein</fullName>
    </submittedName>
</protein>
<reference evidence="3 4" key="1">
    <citation type="submission" date="2023-01" db="EMBL/GenBank/DDBJ databases">
        <title>Analysis of 21 Apiospora genomes using comparative genomics revels a genus with tremendous synthesis potential of carbohydrate active enzymes and secondary metabolites.</title>
        <authorList>
            <person name="Sorensen T."/>
        </authorList>
    </citation>
    <scope>NUCLEOTIDE SEQUENCE [LARGE SCALE GENOMIC DNA]</scope>
    <source>
        <strain evidence="3 4">CBS 135458</strain>
    </source>
</reference>
<feature type="region of interest" description="Disordered" evidence="1">
    <location>
        <begin position="19"/>
        <end position="53"/>
    </location>
</feature>
<dbReference type="GeneID" id="92091781"/>
<dbReference type="Proteomes" id="UP001480595">
    <property type="component" value="Unassembled WGS sequence"/>
</dbReference>
<comment type="caution">
    <text evidence="3">The sequence shown here is derived from an EMBL/GenBank/DDBJ whole genome shotgun (WGS) entry which is preliminary data.</text>
</comment>
<evidence type="ECO:0000313" key="4">
    <source>
        <dbReference type="Proteomes" id="UP001480595"/>
    </source>
</evidence>
<evidence type="ECO:0000313" key="3">
    <source>
        <dbReference type="EMBL" id="KAK8064671.1"/>
    </source>
</evidence>
<proteinExistence type="predicted"/>
<dbReference type="Pfam" id="PF09792">
    <property type="entry name" value="But2"/>
    <property type="match status" value="1"/>
</dbReference>
<organism evidence="3 4">
    <name type="scientific">Apiospora phragmitis</name>
    <dbReference type="NCBI Taxonomy" id="2905665"/>
    <lineage>
        <taxon>Eukaryota</taxon>
        <taxon>Fungi</taxon>
        <taxon>Dikarya</taxon>
        <taxon>Ascomycota</taxon>
        <taxon>Pezizomycotina</taxon>
        <taxon>Sordariomycetes</taxon>
        <taxon>Xylariomycetidae</taxon>
        <taxon>Amphisphaeriales</taxon>
        <taxon>Apiosporaceae</taxon>
        <taxon>Apiospora</taxon>
    </lineage>
</organism>
<sequence>MRASGGPIMADLQLQHATPPTPHLLRPLLLHPPVHHHGDLHRAPPTRTSTSGVAPLADHEWAPHPRAAGCPAYLTAGQYEFPHEITQISSSQPDRVFGPSLTGRFTPNDVSSIFAFDIPADRADANCSLVFLFPRQEQLKTSHYTYSGPGTFIFKGYDPGYCPDGTTTYNKQPPSTMFPPFAPLHMEPGYAYTIDVGPCTYSAGKCVSGVTSTPDTFFEFFEDSDECPIGVYTTYSYGLPCAPPHC</sequence>